<dbReference type="InterPro" id="IPR050834">
    <property type="entry name" value="Glycosyltransf_2"/>
</dbReference>
<protein>
    <submittedName>
        <fullName evidence="2">Glycosyltransferase</fullName>
        <ecNumber evidence="2">2.4.-.-</ecNumber>
    </submittedName>
</protein>
<comment type="caution">
    <text evidence="2">The sequence shown here is derived from an EMBL/GenBank/DDBJ whole genome shotgun (WGS) entry which is preliminary data.</text>
</comment>
<reference evidence="2 3" key="1">
    <citation type="submission" date="2023-08" db="EMBL/GenBank/DDBJ databases">
        <title>Rhodoferax potami sp. nov. and Rhodoferax mekongensis sp. nov., isolated from the Mekong River in Thailand.</title>
        <authorList>
            <person name="Kitikhun S."/>
            <person name="Charoenyingcharoen P."/>
            <person name="Siriarchawattana P."/>
            <person name="Likhitrattanapisal S."/>
            <person name="Nilsakha T."/>
            <person name="Chanpet A."/>
            <person name="Rattanawaree P."/>
            <person name="Ingsriswang S."/>
        </authorList>
    </citation>
    <scope>NUCLEOTIDE SEQUENCE [LARGE SCALE GENOMIC DNA]</scope>
    <source>
        <strain evidence="2 3">TBRC 17660</strain>
    </source>
</reference>
<name>A0ABU3KRK8_9BURK</name>
<proteinExistence type="predicted"/>
<evidence type="ECO:0000259" key="1">
    <source>
        <dbReference type="Pfam" id="PF00535"/>
    </source>
</evidence>
<dbReference type="Gene3D" id="3.90.550.10">
    <property type="entry name" value="Spore Coat Polysaccharide Biosynthesis Protein SpsA, Chain A"/>
    <property type="match status" value="1"/>
</dbReference>
<dbReference type="EC" id="2.4.-.-" evidence="2"/>
<dbReference type="InterPro" id="IPR029044">
    <property type="entry name" value="Nucleotide-diphossugar_trans"/>
</dbReference>
<organism evidence="2 3">
    <name type="scientific">Rhodoferax potami</name>
    <dbReference type="NCBI Taxonomy" id="3068338"/>
    <lineage>
        <taxon>Bacteria</taxon>
        <taxon>Pseudomonadati</taxon>
        <taxon>Pseudomonadota</taxon>
        <taxon>Betaproteobacteria</taxon>
        <taxon>Burkholderiales</taxon>
        <taxon>Comamonadaceae</taxon>
        <taxon>Rhodoferax</taxon>
    </lineage>
</organism>
<keyword evidence="2" id="KW-0328">Glycosyltransferase</keyword>
<evidence type="ECO:0000313" key="2">
    <source>
        <dbReference type="EMBL" id="MDT7520057.1"/>
    </source>
</evidence>
<dbReference type="RefSeq" id="WP_313875696.1">
    <property type="nucleotide sequence ID" value="NZ_JAVBIK010000001.1"/>
</dbReference>
<dbReference type="GO" id="GO:0016757">
    <property type="term" value="F:glycosyltransferase activity"/>
    <property type="evidence" value="ECO:0007669"/>
    <property type="project" value="UniProtKB-KW"/>
</dbReference>
<evidence type="ECO:0000313" key="3">
    <source>
        <dbReference type="Proteomes" id="UP001321700"/>
    </source>
</evidence>
<dbReference type="Proteomes" id="UP001321700">
    <property type="component" value="Unassembled WGS sequence"/>
</dbReference>
<dbReference type="Pfam" id="PF00535">
    <property type="entry name" value="Glycos_transf_2"/>
    <property type="match status" value="1"/>
</dbReference>
<dbReference type="InterPro" id="IPR001173">
    <property type="entry name" value="Glyco_trans_2-like"/>
</dbReference>
<dbReference type="CDD" id="cd00761">
    <property type="entry name" value="Glyco_tranf_GTA_type"/>
    <property type="match status" value="1"/>
</dbReference>
<gene>
    <name evidence="2" type="ORF">RAE19_15295</name>
</gene>
<dbReference type="SUPFAM" id="SSF53448">
    <property type="entry name" value="Nucleotide-diphospho-sugar transferases"/>
    <property type="match status" value="1"/>
</dbReference>
<dbReference type="PANTHER" id="PTHR43685:SF2">
    <property type="entry name" value="GLYCOSYLTRANSFERASE 2-LIKE DOMAIN-CONTAINING PROTEIN"/>
    <property type="match status" value="1"/>
</dbReference>
<accession>A0ABU3KRK8</accession>
<sequence>MLLTIAIPTYNRAERLRSTLLSFVSQIDQELLTEVEIVVSDNCSTDSTPQVCADVAEAVPALRLRYFRNAANLGFDGNVNALFGHAQGQYVWTFSDDDQPSPKALTHVLDLLRQREIRFAYVNYQVSIEGQSLPSRFGAGEDRWLSSRDLLKTIRFSNSLISASLFSRQAWLDADPGRYVGSLWIHFFMAREVLQVGEALIVGQPMFTMVQSGLEQSRAEKRREGSDQIEFYMQAHLKFVEYAHELPRFSFDRETSVLAQSLGEREDLHQVVNFKLTAQGYSPRQLVKIWGRLHQYRRFTLRFWCVTTPLLFVPNVAIRALRAVSRALRS</sequence>
<keyword evidence="3" id="KW-1185">Reference proteome</keyword>
<dbReference type="EMBL" id="JAVBIK010000001">
    <property type="protein sequence ID" value="MDT7520057.1"/>
    <property type="molecule type" value="Genomic_DNA"/>
</dbReference>
<feature type="domain" description="Glycosyltransferase 2-like" evidence="1">
    <location>
        <begin position="4"/>
        <end position="129"/>
    </location>
</feature>
<keyword evidence="2" id="KW-0808">Transferase</keyword>
<dbReference type="PANTHER" id="PTHR43685">
    <property type="entry name" value="GLYCOSYLTRANSFERASE"/>
    <property type="match status" value="1"/>
</dbReference>